<proteinExistence type="predicted"/>
<evidence type="ECO:0000313" key="2">
    <source>
        <dbReference type="Proteomes" id="UP000554837"/>
    </source>
</evidence>
<dbReference type="RefSeq" id="WP_138855393.1">
    <property type="nucleotide sequence ID" value="NZ_CP040709.1"/>
</dbReference>
<gene>
    <name evidence="1" type="ORF">HNQ51_003593</name>
</gene>
<organism evidence="1 2">
    <name type="scientific">Inhella inkyongensis</name>
    <dbReference type="NCBI Taxonomy" id="392593"/>
    <lineage>
        <taxon>Bacteria</taxon>
        <taxon>Pseudomonadati</taxon>
        <taxon>Pseudomonadota</taxon>
        <taxon>Betaproteobacteria</taxon>
        <taxon>Burkholderiales</taxon>
        <taxon>Sphaerotilaceae</taxon>
        <taxon>Inhella</taxon>
    </lineage>
</organism>
<dbReference type="Proteomes" id="UP000554837">
    <property type="component" value="Unassembled WGS sequence"/>
</dbReference>
<name>A0A840S9P1_9BURK</name>
<accession>A0A840S9P1</accession>
<dbReference type="AlphaFoldDB" id="A0A840S9P1"/>
<comment type="caution">
    <text evidence="1">The sequence shown here is derived from an EMBL/GenBank/DDBJ whole genome shotgun (WGS) entry which is preliminary data.</text>
</comment>
<keyword evidence="2" id="KW-1185">Reference proteome</keyword>
<evidence type="ECO:0000313" key="1">
    <source>
        <dbReference type="EMBL" id="MBB5206248.1"/>
    </source>
</evidence>
<sequence length="68" mass="7553">MLQDTHTAVRDDGLRYEAKVSGSPFFGSGHMRSCFKCGKHRLPASLRSLKILGRNERICSPGCDSVDR</sequence>
<dbReference type="OrthoDB" id="8854181at2"/>
<protein>
    <submittedName>
        <fullName evidence="1">Uncharacterized protein</fullName>
    </submittedName>
</protein>
<reference evidence="1 2" key="1">
    <citation type="submission" date="2020-08" db="EMBL/GenBank/DDBJ databases">
        <title>Genomic Encyclopedia of Type Strains, Phase IV (KMG-IV): sequencing the most valuable type-strain genomes for metagenomic binning, comparative biology and taxonomic classification.</title>
        <authorList>
            <person name="Goeker M."/>
        </authorList>
    </citation>
    <scope>NUCLEOTIDE SEQUENCE [LARGE SCALE GENOMIC DNA]</scope>
    <source>
        <strain evidence="1 2">DSM 23958</strain>
    </source>
</reference>
<dbReference type="EMBL" id="JACHHO010000008">
    <property type="protein sequence ID" value="MBB5206248.1"/>
    <property type="molecule type" value="Genomic_DNA"/>
</dbReference>